<organism evidence="2 3">
    <name type="scientific">Candidatus Magasanikbacteria bacterium RIFOXYC12_FULL_33_11</name>
    <dbReference type="NCBI Taxonomy" id="1798701"/>
    <lineage>
        <taxon>Bacteria</taxon>
        <taxon>Candidatus Magasanikiibacteriota</taxon>
    </lineage>
</organism>
<evidence type="ECO:0000256" key="1">
    <source>
        <dbReference type="SAM" id="SignalP"/>
    </source>
</evidence>
<comment type="caution">
    <text evidence="2">The sequence shown here is derived from an EMBL/GenBank/DDBJ whole genome shotgun (WGS) entry which is preliminary data.</text>
</comment>
<gene>
    <name evidence="2" type="ORF">A2493_03015</name>
</gene>
<proteinExistence type="predicted"/>
<name>A0A1F6NSC6_9BACT</name>
<keyword evidence="1" id="KW-0732">Signal</keyword>
<dbReference type="EMBL" id="MFQW01000001">
    <property type="protein sequence ID" value="OGH86758.1"/>
    <property type="molecule type" value="Genomic_DNA"/>
</dbReference>
<dbReference type="AlphaFoldDB" id="A0A1F6NSC6"/>
<evidence type="ECO:0000313" key="2">
    <source>
        <dbReference type="EMBL" id="OGH86758.1"/>
    </source>
</evidence>
<reference evidence="2 3" key="1">
    <citation type="journal article" date="2016" name="Nat. Commun.">
        <title>Thousands of microbial genomes shed light on interconnected biogeochemical processes in an aquifer system.</title>
        <authorList>
            <person name="Anantharaman K."/>
            <person name="Brown C.T."/>
            <person name="Hug L.A."/>
            <person name="Sharon I."/>
            <person name="Castelle C.J."/>
            <person name="Probst A.J."/>
            <person name="Thomas B.C."/>
            <person name="Singh A."/>
            <person name="Wilkins M.J."/>
            <person name="Karaoz U."/>
            <person name="Brodie E.L."/>
            <person name="Williams K.H."/>
            <person name="Hubbard S.S."/>
            <person name="Banfield J.F."/>
        </authorList>
    </citation>
    <scope>NUCLEOTIDE SEQUENCE [LARGE SCALE GENOMIC DNA]</scope>
</reference>
<dbReference type="Proteomes" id="UP000178349">
    <property type="component" value="Unassembled WGS sequence"/>
</dbReference>
<accession>A0A1F6NSC6</accession>
<protein>
    <recommendedName>
        <fullName evidence="4">Curculin domain protein (Mannose-binding) lectin</fullName>
    </recommendedName>
</protein>
<sequence length="463" mass="52788">MKKSLTFLTIISLLLPNIGLATEFNPNFIITDEAMQNKDAMNATDIQIFLQEKNSYLSNFVTEYIDGTNRKASYVIYDSAQKYNISPKYLLVKLQKEQSLVTEDSPTQKQLDWAAGFAVCDSCAMDDPKIQEYKGFVNQVDSAAAVMRSYYNKYTSQSWIKRAGQSYTIDDEIVTPVNNATAFLYTYTPHLHGNENFWTIWQAWFEQSYPDGTLAKTSDSSDIYLIQDGKKRKIANMTSLVTRFDQNLIITIPASELTKLETGSEIKLPNYAIVNAPSGYYLLDYEYKRKFDSYEVVKKIGYNPDEVIDVTESDLSDYSLGEPISLNEDNVTGKILKLKVNGEMYYIKGNKYYPIIDKNIAKINFPDLTIEDAEVSEFSTLNRMDPILPKDGAIIGIEGSPYIYVMENGKKRHIADEKAFNTYGYNWNNIIWLNFYSGLIIPDGQALQLIEQLDNLDMANKVE</sequence>
<feature type="chain" id="PRO_5009525820" description="Curculin domain protein (Mannose-binding) lectin" evidence="1">
    <location>
        <begin position="22"/>
        <end position="463"/>
    </location>
</feature>
<feature type="signal peptide" evidence="1">
    <location>
        <begin position="1"/>
        <end position="21"/>
    </location>
</feature>
<evidence type="ECO:0000313" key="3">
    <source>
        <dbReference type="Proteomes" id="UP000178349"/>
    </source>
</evidence>
<evidence type="ECO:0008006" key="4">
    <source>
        <dbReference type="Google" id="ProtNLM"/>
    </source>
</evidence>